<dbReference type="OrthoDB" id="9812626at2"/>
<dbReference type="Pfam" id="PF22580">
    <property type="entry name" value="KYNU_C"/>
    <property type="match status" value="1"/>
</dbReference>
<accession>A0A3E0VXF2</accession>
<dbReference type="Gene3D" id="3.40.640.10">
    <property type="entry name" value="Type I PLP-dependent aspartate aminotransferase-like (Major domain)"/>
    <property type="match status" value="1"/>
</dbReference>
<name>A0A3E0VXF2_9MICO</name>
<proteinExistence type="inferred from homology"/>
<comment type="function">
    <text evidence="4">Catalyzes the cleavage of L-kynurenine (L-Kyn) and L-3-hydroxykynurenine (L-3OHKyn) into anthranilic acid (AA) and 3-hydroxyanthranilic acid (3-OHAA), respectively.</text>
</comment>
<dbReference type="RefSeq" id="WP_116411689.1">
    <property type="nucleotide sequence ID" value="NZ_NBXB01000029.1"/>
</dbReference>
<dbReference type="GO" id="GO:0097053">
    <property type="term" value="P:L-kynurenine catabolic process"/>
    <property type="evidence" value="ECO:0007669"/>
    <property type="project" value="UniProtKB-UniPathway"/>
</dbReference>
<comment type="subunit">
    <text evidence="4">Homodimer.</text>
</comment>
<evidence type="ECO:0000256" key="1">
    <source>
        <dbReference type="ARBA" id="ARBA00022642"/>
    </source>
</evidence>
<evidence type="ECO:0000256" key="4">
    <source>
        <dbReference type="PIRNR" id="PIRNR038800"/>
    </source>
</evidence>
<comment type="similarity">
    <text evidence="4">Belongs to the kynureninase family.</text>
</comment>
<dbReference type="GO" id="GO:0030429">
    <property type="term" value="F:kynureninase activity"/>
    <property type="evidence" value="ECO:0007669"/>
    <property type="project" value="UniProtKB-EC"/>
</dbReference>
<dbReference type="UniPathway" id="UPA00334">
    <property type="reaction ID" value="UER00455"/>
</dbReference>
<dbReference type="InterPro" id="IPR015422">
    <property type="entry name" value="PyrdxlP-dep_Trfase_small"/>
</dbReference>
<keyword evidence="1 4" id="KW-0662">Pyridine nucleotide biosynthesis</keyword>
<evidence type="ECO:0000313" key="5">
    <source>
        <dbReference type="EMBL" id="RFA14028.1"/>
    </source>
</evidence>
<organism evidence="5 6">
    <name type="scientific">Subtercola boreus</name>
    <dbReference type="NCBI Taxonomy" id="120213"/>
    <lineage>
        <taxon>Bacteria</taxon>
        <taxon>Bacillati</taxon>
        <taxon>Actinomycetota</taxon>
        <taxon>Actinomycetes</taxon>
        <taxon>Micrococcales</taxon>
        <taxon>Microbacteriaceae</taxon>
        <taxon>Subtercola</taxon>
    </lineage>
</organism>
<dbReference type="GO" id="GO:0019441">
    <property type="term" value="P:L-tryptophan catabolic process to kynurenine"/>
    <property type="evidence" value="ECO:0007669"/>
    <property type="project" value="TreeGrafter"/>
</dbReference>
<dbReference type="InterPro" id="IPR010111">
    <property type="entry name" value="Kynureninase"/>
</dbReference>
<evidence type="ECO:0000313" key="6">
    <source>
        <dbReference type="Proteomes" id="UP000256541"/>
    </source>
</evidence>
<comment type="catalytic activity">
    <reaction evidence="4">
        <text>L-kynurenine + H2O = anthranilate + L-alanine + H(+)</text>
        <dbReference type="Rhea" id="RHEA:16813"/>
        <dbReference type="ChEBI" id="CHEBI:15377"/>
        <dbReference type="ChEBI" id="CHEBI:15378"/>
        <dbReference type="ChEBI" id="CHEBI:16567"/>
        <dbReference type="ChEBI" id="CHEBI:57959"/>
        <dbReference type="ChEBI" id="CHEBI:57972"/>
        <dbReference type="EC" id="3.7.1.3"/>
    </reaction>
</comment>
<dbReference type="PIRSF" id="PIRSF038800">
    <property type="entry name" value="KYNU"/>
    <property type="match status" value="1"/>
</dbReference>
<comment type="cofactor">
    <cofactor evidence="4">
        <name>pyridoxal 5'-phosphate</name>
        <dbReference type="ChEBI" id="CHEBI:597326"/>
    </cofactor>
</comment>
<dbReference type="GO" id="GO:0009435">
    <property type="term" value="P:NAD+ biosynthetic process"/>
    <property type="evidence" value="ECO:0007669"/>
    <property type="project" value="UniProtKB-UniPathway"/>
</dbReference>
<comment type="caution">
    <text evidence="5">The sequence shown here is derived from an EMBL/GenBank/DDBJ whole genome shotgun (WGS) entry which is preliminary data.</text>
</comment>
<dbReference type="AlphaFoldDB" id="A0A3E0VXF2"/>
<dbReference type="Proteomes" id="UP000256541">
    <property type="component" value="Unassembled WGS sequence"/>
</dbReference>
<dbReference type="GO" id="GO:0030170">
    <property type="term" value="F:pyridoxal phosphate binding"/>
    <property type="evidence" value="ECO:0007669"/>
    <property type="project" value="InterPro"/>
</dbReference>
<dbReference type="GO" id="GO:0005737">
    <property type="term" value="C:cytoplasm"/>
    <property type="evidence" value="ECO:0007669"/>
    <property type="project" value="InterPro"/>
</dbReference>
<dbReference type="SUPFAM" id="SSF53383">
    <property type="entry name" value="PLP-dependent transferases"/>
    <property type="match status" value="1"/>
</dbReference>
<dbReference type="EC" id="3.7.1.3" evidence="4"/>
<reference evidence="5 6" key="1">
    <citation type="submission" date="2017-04" db="EMBL/GenBank/DDBJ databases">
        <title>Comparative genome analysis of Subtercola boreus.</title>
        <authorList>
            <person name="Cho Y.-J."/>
            <person name="Cho A."/>
            <person name="Kim O.-S."/>
            <person name="Lee J.-I."/>
        </authorList>
    </citation>
    <scope>NUCLEOTIDE SEQUENCE [LARGE SCALE GENOMIC DNA]</scope>
    <source>
        <strain evidence="5 6">P27479</strain>
    </source>
</reference>
<comment type="pathway">
    <text evidence="4">Amino-acid degradation; L-kynurenine degradation; L-alanine and anthranilate from L-kynurenine: step 1/1.</text>
</comment>
<comment type="catalytic activity">
    <reaction evidence="4">
        <text>3-hydroxy-L-kynurenine + H2O = 3-hydroxyanthranilate + L-alanine + H(+)</text>
        <dbReference type="Rhea" id="RHEA:25143"/>
        <dbReference type="ChEBI" id="CHEBI:15377"/>
        <dbReference type="ChEBI" id="CHEBI:15378"/>
        <dbReference type="ChEBI" id="CHEBI:36559"/>
        <dbReference type="ChEBI" id="CHEBI:57972"/>
        <dbReference type="ChEBI" id="CHEBI:58125"/>
        <dbReference type="EC" id="3.7.1.3"/>
    </reaction>
</comment>
<dbReference type="GO" id="GO:0043420">
    <property type="term" value="P:anthranilate metabolic process"/>
    <property type="evidence" value="ECO:0007669"/>
    <property type="project" value="TreeGrafter"/>
</dbReference>
<dbReference type="UniPathway" id="UPA00253">
    <property type="reaction ID" value="UER00329"/>
</dbReference>
<protein>
    <recommendedName>
        <fullName evidence="4">Kynureninase</fullName>
        <ecNumber evidence="4">3.7.1.3</ecNumber>
    </recommendedName>
</protein>
<evidence type="ECO:0000256" key="3">
    <source>
        <dbReference type="ARBA" id="ARBA00022898"/>
    </source>
</evidence>
<dbReference type="PANTHER" id="PTHR14084">
    <property type="entry name" value="KYNURENINASE"/>
    <property type="match status" value="1"/>
</dbReference>
<dbReference type="EMBL" id="NBXB01000029">
    <property type="protein sequence ID" value="RFA14028.1"/>
    <property type="molecule type" value="Genomic_DNA"/>
</dbReference>
<sequence>MPVPLTLGEALERAGHLDRADPLGRYRDLFVAPEAQDAAAAAARPADSIVAYLDGNSLGRPLLSTADTLSAFVRDAWGSRLIRGWDEGWLQLPTVIGDELAAAALGAAPGQTMIGDSTTVLLYKAIRAAVDARPGRTEIVVDSDNFPTDRYIVEGIAAERGLTVRWIETSPRLGLTAELLAEAVGERTAVVVASQVAYRSGYLADVEALTRITHDAGALIVWDLCHSAGSVPILLDEWQVDIAVGCTYKYLNGGPGSPAFLYVRHELQPQLRQPIWGWLGHAEPFAMGPGYDSAPGIRSFQSGTPPVIGMLAMRDMIALIGTAGIPAVRAKSVALTELTIELADAWLTPFGVEVASPRQSDGRGSHVTLDHPRFREVVAALWQTGVVPDFRAPEGLRVGLSPLSTSFTETVLGLAAIREALEPAA</sequence>
<keyword evidence="3 4" id="KW-0663">Pyridoxal phosphate</keyword>
<evidence type="ECO:0000256" key="2">
    <source>
        <dbReference type="ARBA" id="ARBA00022801"/>
    </source>
</evidence>
<keyword evidence="2 4" id="KW-0378">Hydrolase</keyword>
<dbReference type="InterPro" id="IPR015421">
    <property type="entry name" value="PyrdxlP-dep_Trfase_major"/>
</dbReference>
<comment type="pathway">
    <text evidence="4">Cofactor biosynthesis; NAD(+) biosynthesis; quinolinate from L-kynurenine: step 2/3.</text>
</comment>
<dbReference type="PANTHER" id="PTHR14084:SF0">
    <property type="entry name" value="KYNURENINASE"/>
    <property type="match status" value="1"/>
</dbReference>
<dbReference type="Gene3D" id="3.90.1150.10">
    <property type="entry name" value="Aspartate Aminotransferase, domain 1"/>
    <property type="match status" value="1"/>
</dbReference>
<dbReference type="InterPro" id="IPR015424">
    <property type="entry name" value="PyrdxlP-dep_Trfase"/>
</dbReference>
<gene>
    <name evidence="5" type="ORF">B7R22_10410</name>
</gene>